<evidence type="ECO:0000256" key="8">
    <source>
        <dbReference type="SAM" id="Phobius"/>
    </source>
</evidence>
<dbReference type="Proteomes" id="UP001601058">
    <property type="component" value="Unassembled WGS sequence"/>
</dbReference>
<protein>
    <submittedName>
        <fullName evidence="9">Na+/H+ antiporter subunit E</fullName>
    </submittedName>
</protein>
<comment type="subcellular location">
    <subcellularLocation>
        <location evidence="1">Cell membrane</location>
        <topology evidence="1">Multi-pass membrane protein</topology>
    </subcellularLocation>
</comment>
<organism evidence="9 10">
    <name type="scientific">Cytobacillus mangrovibacter</name>
    <dbReference type="NCBI Taxonomy" id="3299024"/>
    <lineage>
        <taxon>Bacteria</taxon>
        <taxon>Bacillati</taxon>
        <taxon>Bacillota</taxon>
        <taxon>Bacilli</taxon>
        <taxon>Bacillales</taxon>
        <taxon>Bacillaceae</taxon>
        <taxon>Cytobacillus</taxon>
    </lineage>
</organism>
<evidence type="ECO:0000256" key="2">
    <source>
        <dbReference type="ARBA" id="ARBA00006228"/>
    </source>
</evidence>
<feature type="transmembrane region" description="Helical" evidence="8">
    <location>
        <begin position="22"/>
        <end position="45"/>
    </location>
</feature>
<keyword evidence="10" id="KW-1185">Reference proteome</keyword>
<name>A0ABW6K2K5_9BACI</name>
<dbReference type="PANTHER" id="PTHR34584:SF1">
    <property type="entry name" value="NA(+)_H(+) ANTIPORTER SUBUNIT E1"/>
    <property type="match status" value="1"/>
</dbReference>
<keyword evidence="3" id="KW-0050">Antiport</keyword>
<evidence type="ECO:0000313" key="9">
    <source>
        <dbReference type="EMBL" id="MFE8697200.1"/>
    </source>
</evidence>
<evidence type="ECO:0000256" key="1">
    <source>
        <dbReference type="ARBA" id="ARBA00004651"/>
    </source>
</evidence>
<evidence type="ECO:0000256" key="4">
    <source>
        <dbReference type="ARBA" id="ARBA00022475"/>
    </source>
</evidence>
<comment type="caution">
    <text evidence="9">The sequence shown here is derived from an EMBL/GenBank/DDBJ whole genome shotgun (WGS) entry which is preliminary data.</text>
</comment>
<keyword evidence="5 8" id="KW-0812">Transmembrane</keyword>
<evidence type="ECO:0000256" key="3">
    <source>
        <dbReference type="ARBA" id="ARBA00022449"/>
    </source>
</evidence>
<dbReference type="RefSeq" id="WP_389220019.1">
    <property type="nucleotide sequence ID" value="NZ_JBIACJ010000006.1"/>
</dbReference>
<dbReference type="InterPro" id="IPR002758">
    <property type="entry name" value="Cation_antiport_E"/>
</dbReference>
<reference evidence="9 10" key="1">
    <citation type="submission" date="2024-08" db="EMBL/GenBank/DDBJ databases">
        <title>Two novel Cytobacillus novel species.</title>
        <authorList>
            <person name="Liu G."/>
        </authorList>
    </citation>
    <scope>NUCLEOTIDE SEQUENCE [LARGE SCALE GENOMIC DNA]</scope>
    <source>
        <strain evidence="9 10">FJAT-53684</strain>
    </source>
</reference>
<keyword evidence="4" id="KW-1003">Cell membrane</keyword>
<dbReference type="EMBL" id="JBIACJ010000006">
    <property type="protein sequence ID" value="MFE8697200.1"/>
    <property type="molecule type" value="Genomic_DNA"/>
</dbReference>
<evidence type="ECO:0000313" key="10">
    <source>
        <dbReference type="Proteomes" id="UP001601058"/>
    </source>
</evidence>
<evidence type="ECO:0000256" key="6">
    <source>
        <dbReference type="ARBA" id="ARBA00022989"/>
    </source>
</evidence>
<dbReference type="PANTHER" id="PTHR34584">
    <property type="entry name" value="NA(+)/H(+) ANTIPORTER SUBUNIT E1"/>
    <property type="match status" value="1"/>
</dbReference>
<sequence>MPVQVLINLFIAFLWMFFQDEWSILSFFGGYLVGILVLFSLRRFFPASFYLKRFYSILKLFLLFISEAVSSSIYVIRQVIGPKVDITPGIFKTETELEGNMEITLLALLLTLTPGSVVMEVSADNKVFYIHGLNLPESEHAVIQSKIKYEKAIKEVTR</sequence>
<gene>
    <name evidence="9" type="ORF">ACFYKT_12720</name>
</gene>
<proteinExistence type="inferred from homology"/>
<keyword evidence="6 8" id="KW-1133">Transmembrane helix</keyword>
<accession>A0ABW6K2K5</accession>
<dbReference type="PIRSF" id="PIRSF019239">
    <property type="entry name" value="MrpE"/>
    <property type="match status" value="1"/>
</dbReference>
<evidence type="ECO:0000256" key="5">
    <source>
        <dbReference type="ARBA" id="ARBA00022692"/>
    </source>
</evidence>
<evidence type="ECO:0000256" key="7">
    <source>
        <dbReference type="ARBA" id="ARBA00023136"/>
    </source>
</evidence>
<keyword evidence="3" id="KW-0813">Transport</keyword>
<dbReference type="Pfam" id="PF01899">
    <property type="entry name" value="MNHE"/>
    <property type="match status" value="1"/>
</dbReference>
<feature type="transmembrane region" description="Helical" evidence="8">
    <location>
        <begin position="57"/>
        <end position="76"/>
    </location>
</feature>
<keyword evidence="7 8" id="KW-0472">Membrane</keyword>
<comment type="similarity">
    <text evidence="2">Belongs to the CPA3 antiporters (TC 2.A.63) subunit E family.</text>
</comment>